<accession>A0A3N0UTW9</accession>
<dbReference type="Proteomes" id="UP000274511">
    <property type="component" value="Unassembled WGS sequence"/>
</dbReference>
<dbReference type="AlphaFoldDB" id="A0A3N0UTW9"/>
<reference evidence="1 2" key="1">
    <citation type="submission" date="2018-10" db="EMBL/GenBank/DDBJ databases">
        <title>New species genome.</title>
        <authorList>
            <person name="Li Y."/>
        </authorList>
    </citation>
    <scope>NUCLEOTIDE SEQUENCE [LARGE SCALE GENOMIC DNA]</scope>
    <source>
        <strain evidence="1 2">L6_4B</strain>
    </source>
</reference>
<evidence type="ECO:0000313" key="1">
    <source>
        <dbReference type="EMBL" id="ROH83970.1"/>
    </source>
</evidence>
<gene>
    <name evidence="1" type="ORF">EC392_02900</name>
</gene>
<organism evidence="1 2">
    <name type="scientific">Lonsdalea populi</name>
    <dbReference type="NCBI Taxonomy" id="1172565"/>
    <lineage>
        <taxon>Bacteria</taxon>
        <taxon>Pseudomonadati</taxon>
        <taxon>Pseudomonadota</taxon>
        <taxon>Gammaproteobacteria</taxon>
        <taxon>Enterobacterales</taxon>
        <taxon>Pectobacteriaceae</taxon>
        <taxon>Lonsdalea</taxon>
    </lineage>
</organism>
<protein>
    <submittedName>
        <fullName evidence="1">Uncharacterized protein</fullName>
    </submittedName>
</protein>
<dbReference type="RefSeq" id="WP_085689640.1">
    <property type="nucleotide sequence ID" value="NZ_CP072856.1"/>
</dbReference>
<name>A0A3N0UTW9_9GAMM</name>
<dbReference type="EMBL" id="RJUJ01000002">
    <property type="protein sequence ID" value="ROH83970.1"/>
    <property type="molecule type" value="Genomic_DNA"/>
</dbReference>
<comment type="caution">
    <text evidence="1">The sequence shown here is derived from an EMBL/GenBank/DDBJ whole genome shotgun (WGS) entry which is preliminary data.</text>
</comment>
<proteinExistence type="predicted"/>
<sequence length="59" mass="6819">MARRGHKVYLCTNRSFKRLAESRRLNFISVGSTQEYIVGGIQERCETEKRPWIPCAATC</sequence>
<evidence type="ECO:0000313" key="2">
    <source>
        <dbReference type="Proteomes" id="UP000274511"/>
    </source>
</evidence>
<dbReference type="OrthoDB" id="9805366at2"/>